<evidence type="ECO:0000256" key="7">
    <source>
        <dbReference type="ARBA" id="ARBA00022741"/>
    </source>
</evidence>
<dbReference type="NCBIfam" id="TIGR00488">
    <property type="entry name" value="bis(5'-nucleosyl)-tetraphosphatase (symmetrical) YqeK"/>
    <property type="match status" value="1"/>
</dbReference>
<keyword evidence="7 14" id="KW-0547">Nucleotide-binding</keyword>
<dbReference type="PANTHER" id="PTHR39321:SF3">
    <property type="entry name" value="PHOSPHOPANTETHEINE ADENYLYLTRANSFERASE"/>
    <property type="match status" value="1"/>
</dbReference>
<dbReference type="NCBIfam" id="TIGR00482">
    <property type="entry name" value="nicotinate (nicotinamide) nucleotide adenylyltransferase"/>
    <property type="match status" value="1"/>
</dbReference>
<organism evidence="16 17">
    <name type="scientific">Mycoplasmopsis mucosicanis</name>
    <dbReference type="NCBI Taxonomy" id="458208"/>
    <lineage>
        <taxon>Bacteria</taxon>
        <taxon>Bacillati</taxon>
        <taxon>Mycoplasmatota</taxon>
        <taxon>Mycoplasmoidales</taxon>
        <taxon>Metamycoplasmataceae</taxon>
        <taxon>Mycoplasmopsis</taxon>
    </lineage>
</organism>
<dbReference type="RefSeq" id="WP_141483882.1">
    <property type="nucleotide sequence ID" value="NZ_SMDN01000005.1"/>
</dbReference>
<keyword evidence="4 14" id="KW-0808">Transferase</keyword>
<dbReference type="PROSITE" id="PS51831">
    <property type="entry name" value="HD"/>
    <property type="match status" value="1"/>
</dbReference>
<evidence type="ECO:0000256" key="6">
    <source>
        <dbReference type="ARBA" id="ARBA00022723"/>
    </source>
</evidence>
<evidence type="ECO:0000256" key="8">
    <source>
        <dbReference type="ARBA" id="ARBA00022801"/>
    </source>
</evidence>
<sequence>MKIGLFGGSFNPIHNGHIRIAKQAYAELKLDKLIFIPAATNPFKKGQKNLPWEHRVKMIELAIENCAENFEISLYEIKKGGLSYTYQTIDYYANKFKGDQLYFIIGSDSLPDLHKWEFIEQSTQKARFVVFARDAKINKTNIKRFNVLRMQNIITPESSTAIRNGVLSYTPLKVNEYIGQNRLFAKEIVHLTLTALRAKHSVAAAEFAAKLAKSQGLSYNQGYYAGLFHDICKEVDENNSRQFIASFGLNGFDKNEFPRHKLHQVCGALWLKNVYKINDDEIVKAVSIHTTMALEMSLLDKILFIADKICDGRAFKGVQKLRKLVFENFDEGFKQVVRCAFDYNTQKGVVFDKLQEQIYQKWMN</sequence>
<comment type="similarity">
    <text evidence="14">Belongs to the NadD family.</text>
</comment>
<comment type="function">
    <text evidence="1 14">Catalyzes the reversible adenylation of nicotinate mononucleotide (NaMN) to nicotinic acid adenine dinucleotide (NaAD).</text>
</comment>
<dbReference type="Pfam" id="PF01467">
    <property type="entry name" value="CTP_transf_like"/>
    <property type="match status" value="1"/>
</dbReference>
<dbReference type="InterPro" id="IPR004821">
    <property type="entry name" value="Cyt_trans-like"/>
</dbReference>
<dbReference type="CDD" id="cd00077">
    <property type="entry name" value="HDc"/>
    <property type="match status" value="1"/>
</dbReference>
<evidence type="ECO:0000256" key="14">
    <source>
        <dbReference type="HAMAP-Rule" id="MF_00244"/>
    </source>
</evidence>
<evidence type="ECO:0000256" key="9">
    <source>
        <dbReference type="ARBA" id="ARBA00022840"/>
    </source>
</evidence>
<dbReference type="CDD" id="cd02165">
    <property type="entry name" value="NMNAT"/>
    <property type="match status" value="1"/>
</dbReference>
<evidence type="ECO:0000313" key="16">
    <source>
        <dbReference type="EMBL" id="TQC51609.1"/>
    </source>
</evidence>
<name>A0A507SIA1_9BACT</name>
<comment type="pathway">
    <text evidence="2 14">Cofactor biosynthesis; NAD(+) biosynthesis; deamido-NAD(+) from nicotinate D-ribonucleotide: step 1/1.</text>
</comment>
<dbReference type="NCBIfam" id="NF005519">
    <property type="entry name" value="PRK07152.1"/>
    <property type="match status" value="1"/>
</dbReference>
<keyword evidence="6" id="KW-0479">Metal-binding</keyword>
<dbReference type="SUPFAM" id="SSF52374">
    <property type="entry name" value="Nucleotidylyl transferase"/>
    <property type="match status" value="1"/>
</dbReference>
<evidence type="ECO:0000259" key="15">
    <source>
        <dbReference type="PROSITE" id="PS51831"/>
    </source>
</evidence>
<evidence type="ECO:0000256" key="2">
    <source>
        <dbReference type="ARBA" id="ARBA00005019"/>
    </source>
</evidence>
<evidence type="ECO:0000256" key="10">
    <source>
        <dbReference type="ARBA" id="ARBA00023004"/>
    </source>
</evidence>
<keyword evidence="3 14" id="KW-0662">Pyridine nucleotide biosynthesis</keyword>
<dbReference type="Proteomes" id="UP000320801">
    <property type="component" value="Unassembled WGS sequence"/>
</dbReference>
<dbReference type="GO" id="GO:0004515">
    <property type="term" value="F:nicotinate-nucleotide adenylyltransferase activity"/>
    <property type="evidence" value="ECO:0007669"/>
    <property type="project" value="UniProtKB-UniRule"/>
</dbReference>
<proteinExistence type="inferred from homology"/>
<gene>
    <name evidence="14" type="primary">nadD</name>
    <name evidence="16" type="ORF">E1I18_01745</name>
</gene>
<dbReference type="UniPathway" id="UPA00253">
    <property type="reaction ID" value="UER00332"/>
</dbReference>
<evidence type="ECO:0000256" key="13">
    <source>
        <dbReference type="ARBA" id="ARBA00049417"/>
    </source>
</evidence>
<comment type="catalytic activity">
    <reaction evidence="12 14">
        <text>nicotinate beta-D-ribonucleotide + ATP + H(+) = deamido-NAD(+) + diphosphate</text>
        <dbReference type="Rhea" id="RHEA:22860"/>
        <dbReference type="ChEBI" id="CHEBI:15378"/>
        <dbReference type="ChEBI" id="CHEBI:30616"/>
        <dbReference type="ChEBI" id="CHEBI:33019"/>
        <dbReference type="ChEBI" id="CHEBI:57502"/>
        <dbReference type="ChEBI" id="CHEBI:58437"/>
        <dbReference type="EC" id="2.7.7.18"/>
    </reaction>
</comment>
<dbReference type="InterPro" id="IPR003607">
    <property type="entry name" value="HD/PDEase_dom"/>
</dbReference>
<dbReference type="InterPro" id="IPR005249">
    <property type="entry name" value="YqeK"/>
</dbReference>
<keyword evidence="9 14" id="KW-0067">ATP-binding</keyword>
<reference evidence="16 17" key="1">
    <citation type="submission" date="2019-03" db="EMBL/GenBank/DDBJ databases">
        <title>Characterization of a novel Mycoplasma cynos real-time PCR assay.</title>
        <authorList>
            <person name="Tallmadge R.L."/>
            <person name="Mitchell P.K."/>
            <person name="Goodman L."/>
        </authorList>
    </citation>
    <scope>NUCLEOTIDE SEQUENCE [LARGE SCALE GENOMIC DNA]</scope>
    <source>
        <strain evidence="16 17">1642</strain>
    </source>
</reference>
<evidence type="ECO:0000313" key="17">
    <source>
        <dbReference type="Proteomes" id="UP000320801"/>
    </source>
</evidence>
<dbReference type="NCBIfam" id="TIGR00125">
    <property type="entry name" value="cyt_tran_rel"/>
    <property type="match status" value="1"/>
</dbReference>
<keyword evidence="5 14" id="KW-0548">Nucleotidyltransferase</keyword>
<dbReference type="InterPro" id="IPR014729">
    <property type="entry name" value="Rossmann-like_a/b/a_fold"/>
</dbReference>
<dbReference type="Gene3D" id="1.10.3210.10">
    <property type="entry name" value="Hypothetical protein af1432"/>
    <property type="match status" value="1"/>
</dbReference>
<keyword evidence="11 14" id="KW-0520">NAD</keyword>
<dbReference type="SUPFAM" id="SSF109604">
    <property type="entry name" value="HD-domain/PDEase-like"/>
    <property type="match status" value="1"/>
</dbReference>
<evidence type="ECO:0000256" key="11">
    <source>
        <dbReference type="ARBA" id="ARBA00023027"/>
    </source>
</evidence>
<dbReference type="EMBL" id="SMDN01000005">
    <property type="protein sequence ID" value="TQC51609.1"/>
    <property type="molecule type" value="Genomic_DNA"/>
</dbReference>
<dbReference type="PANTHER" id="PTHR39321">
    <property type="entry name" value="NICOTINATE-NUCLEOTIDE ADENYLYLTRANSFERASE-RELATED"/>
    <property type="match status" value="1"/>
</dbReference>
<dbReference type="GO" id="GO:0009435">
    <property type="term" value="P:NAD+ biosynthetic process"/>
    <property type="evidence" value="ECO:0007669"/>
    <property type="project" value="UniProtKB-UniRule"/>
</dbReference>
<dbReference type="GO" id="GO:0005524">
    <property type="term" value="F:ATP binding"/>
    <property type="evidence" value="ECO:0007669"/>
    <property type="project" value="UniProtKB-KW"/>
</dbReference>
<dbReference type="GO" id="GO:0046872">
    <property type="term" value="F:metal ion binding"/>
    <property type="evidence" value="ECO:0007669"/>
    <property type="project" value="UniProtKB-KW"/>
</dbReference>
<evidence type="ECO:0000256" key="5">
    <source>
        <dbReference type="ARBA" id="ARBA00022695"/>
    </source>
</evidence>
<evidence type="ECO:0000256" key="12">
    <source>
        <dbReference type="ARBA" id="ARBA00048721"/>
    </source>
</evidence>
<comment type="catalytic activity">
    <reaction evidence="13">
        <text>P(1),P(4)-bis(5'-adenosyl) tetraphosphate + H2O = 2 ADP + 2 H(+)</text>
        <dbReference type="Rhea" id="RHEA:24252"/>
        <dbReference type="ChEBI" id="CHEBI:15377"/>
        <dbReference type="ChEBI" id="CHEBI:15378"/>
        <dbReference type="ChEBI" id="CHEBI:58141"/>
        <dbReference type="ChEBI" id="CHEBI:456216"/>
        <dbReference type="EC" id="3.6.1.41"/>
    </reaction>
</comment>
<dbReference type="Gene3D" id="3.40.50.620">
    <property type="entry name" value="HUPs"/>
    <property type="match status" value="1"/>
</dbReference>
<dbReference type="GO" id="GO:0008803">
    <property type="term" value="F:bis(5'-nucleosyl)-tetraphosphatase (symmetrical) activity"/>
    <property type="evidence" value="ECO:0007669"/>
    <property type="project" value="UniProtKB-EC"/>
</dbReference>
<evidence type="ECO:0000256" key="1">
    <source>
        <dbReference type="ARBA" id="ARBA00002324"/>
    </source>
</evidence>
<dbReference type="EC" id="2.7.7.18" evidence="14"/>
<evidence type="ECO:0000256" key="3">
    <source>
        <dbReference type="ARBA" id="ARBA00022642"/>
    </source>
</evidence>
<protein>
    <recommendedName>
        <fullName evidence="14">Probable nicotinate-nucleotide adenylyltransferase</fullName>
        <ecNumber evidence="14">2.7.7.18</ecNumber>
    </recommendedName>
    <alternativeName>
        <fullName evidence="14">Deamido-NAD(+) diphosphorylase</fullName>
    </alternativeName>
    <alternativeName>
        <fullName evidence="14">Deamido-NAD(+) pyrophosphorylase</fullName>
    </alternativeName>
    <alternativeName>
        <fullName evidence="14">Nicotinate mononucleotide adenylyltransferase</fullName>
        <shortName evidence="14">NaMN adenylyltransferase</shortName>
    </alternativeName>
</protein>
<dbReference type="AlphaFoldDB" id="A0A507SIA1"/>
<dbReference type="InterPro" id="IPR006674">
    <property type="entry name" value="HD_domain"/>
</dbReference>
<feature type="domain" description="HD" evidence="15">
    <location>
        <begin position="197"/>
        <end position="312"/>
    </location>
</feature>
<dbReference type="OrthoDB" id="5295945at2"/>
<keyword evidence="10" id="KW-0408">Iron</keyword>
<dbReference type="HAMAP" id="MF_00244">
    <property type="entry name" value="NaMN_adenylyltr"/>
    <property type="match status" value="1"/>
</dbReference>
<comment type="caution">
    <text evidence="16">The sequence shown here is derived from an EMBL/GenBank/DDBJ whole genome shotgun (WGS) entry which is preliminary data.</text>
</comment>
<evidence type="ECO:0000256" key="4">
    <source>
        <dbReference type="ARBA" id="ARBA00022679"/>
    </source>
</evidence>
<keyword evidence="17" id="KW-1185">Reference proteome</keyword>
<dbReference type="Pfam" id="PF01966">
    <property type="entry name" value="HD"/>
    <property type="match status" value="1"/>
</dbReference>
<keyword evidence="8" id="KW-0378">Hydrolase</keyword>
<dbReference type="InterPro" id="IPR005248">
    <property type="entry name" value="NadD/NMNAT"/>
</dbReference>
<accession>A0A507SIA1</accession>